<keyword evidence="2" id="KW-1185">Reference proteome</keyword>
<reference evidence="1 2" key="1">
    <citation type="submission" date="2016-01" db="EMBL/GenBank/DDBJ databases">
        <title>High potential of lignocellulose degradation of a new Verrucomicrobia species.</title>
        <authorList>
            <person name="Wang Y."/>
            <person name="Shi Y."/>
            <person name="Qiu Z."/>
            <person name="Liu S."/>
            <person name="Yang H."/>
        </authorList>
    </citation>
    <scope>NUCLEOTIDE SEQUENCE [LARGE SCALE GENOMIC DNA]</scope>
    <source>
        <strain evidence="1 2">TSB47</strain>
    </source>
</reference>
<organism evidence="1 2">
    <name type="scientific">Termitidicoccus mucosus</name>
    <dbReference type="NCBI Taxonomy" id="1184151"/>
    <lineage>
        <taxon>Bacteria</taxon>
        <taxon>Pseudomonadati</taxon>
        <taxon>Verrucomicrobiota</taxon>
        <taxon>Opitutia</taxon>
        <taxon>Opitutales</taxon>
        <taxon>Opitutaceae</taxon>
        <taxon>Termitidicoccus</taxon>
    </lineage>
</organism>
<accession>A0A178IF25</accession>
<sequence length="228" mass="25880">MASLAGLLAVLACTSCSKHKEPENQAQAAAKRQTQESFSATRNGAVVHLEWTYDLSVYKSTELYRNATGQADARDRLATLKPGDKHYKDTLIEARAYYYWLKVTPPDGPEDYIGPIRAKPDEKGAGNYPEIARRYSWSVFRDEKTATISWDFPEAKYDYIKIIRAGSPDPLGFHNRGVEVYSTMEWKDNIVDTFPDPDSDYWYRIEIKVSGEPVIRQGPLGADFKKPE</sequence>
<dbReference type="Proteomes" id="UP000078486">
    <property type="component" value="Unassembled WGS sequence"/>
</dbReference>
<dbReference type="Gene3D" id="2.60.40.10">
    <property type="entry name" value="Immunoglobulins"/>
    <property type="match status" value="1"/>
</dbReference>
<name>A0A178IF25_9BACT</name>
<comment type="caution">
    <text evidence="1">The sequence shown here is derived from an EMBL/GenBank/DDBJ whole genome shotgun (WGS) entry which is preliminary data.</text>
</comment>
<dbReference type="InterPro" id="IPR013783">
    <property type="entry name" value="Ig-like_fold"/>
</dbReference>
<proteinExistence type="predicted"/>
<dbReference type="EMBL" id="LRRQ01000158">
    <property type="protein sequence ID" value="OAM87767.1"/>
    <property type="molecule type" value="Genomic_DNA"/>
</dbReference>
<protein>
    <submittedName>
        <fullName evidence="1">Uncharacterized protein</fullName>
    </submittedName>
</protein>
<dbReference type="RefSeq" id="WP_334319588.1">
    <property type="nucleotide sequence ID" value="NZ_KV441843.1"/>
</dbReference>
<evidence type="ECO:0000313" key="2">
    <source>
        <dbReference type="Proteomes" id="UP000078486"/>
    </source>
</evidence>
<dbReference type="AlphaFoldDB" id="A0A178IF25"/>
<evidence type="ECO:0000313" key="1">
    <source>
        <dbReference type="EMBL" id="OAM87767.1"/>
    </source>
</evidence>
<gene>
    <name evidence="1" type="ORF">AW736_20745</name>
</gene>